<accession>A0ABR3CLI0</accession>
<keyword evidence="4" id="KW-1185">Reference proteome</keyword>
<dbReference type="Proteomes" id="UP001430584">
    <property type="component" value="Unassembled WGS sequence"/>
</dbReference>
<name>A0ABR3CLI0_9PEZI</name>
<evidence type="ECO:0000256" key="1">
    <source>
        <dbReference type="SAM" id="Coils"/>
    </source>
</evidence>
<keyword evidence="2" id="KW-0472">Membrane</keyword>
<organism evidence="3 4">
    <name type="scientific">Diplodia seriata</name>
    <dbReference type="NCBI Taxonomy" id="420778"/>
    <lineage>
        <taxon>Eukaryota</taxon>
        <taxon>Fungi</taxon>
        <taxon>Dikarya</taxon>
        <taxon>Ascomycota</taxon>
        <taxon>Pezizomycotina</taxon>
        <taxon>Dothideomycetes</taxon>
        <taxon>Dothideomycetes incertae sedis</taxon>
        <taxon>Botryosphaeriales</taxon>
        <taxon>Botryosphaeriaceae</taxon>
        <taxon>Diplodia</taxon>
    </lineage>
</organism>
<keyword evidence="2" id="KW-1133">Transmembrane helix</keyword>
<feature type="transmembrane region" description="Helical" evidence="2">
    <location>
        <begin position="227"/>
        <end position="247"/>
    </location>
</feature>
<reference evidence="3 4" key="1">
    <citation type="submission" date="2024-02" db="EMBL/GenBank/DDBJ databases">
        <title>De novo assembly and annotation of 12 fungi associated with fruit tree decline syndrome in Ontario, Canada.</title>
        <authorList>
            <person name="Sulman M."/>
            <person name="Ellouze W."/>
            <person name="Ilyukhin E."/>
        </authorList>
    </citation>
    <scope>NUCLEOTIDE SEQUENCE [LARGE SCALE GENOMIC DNA]</scope>
    <source>
        <strain evidence="3 4">FDS-637</strain>
    </source>
</reference>
<evidence type="ECO:0000256" key="2">
    <source>
        <dbReference type="SAM" id="Phobius"/>
    </source>
</evidence>
<evidence type="ECO:0000313" key="4">
    <source>
        <dbReference type="Proteomes" id="UP001430584"/>
    </source>
</evidence>
<proteinExistence type="predicted"/>
<keyword evidence="2" id="KW-0812">Transmembrane</keyword>
<feature type="coiled-coil region" evidence="1">
    <location>
        <begin position="87"/>
        <end position="121"/>
    </location>
</feature>
<dbReference type="GeneID" id="92007003"/>
<sequence>MPLSSAKQAVEPWRMAKVSEVLSRAVQETEDRLAQHQRFTEIVQQFQRDIFARNEAALAQADSFVARLVGKVDSATGTLLAVFSRSLKTATEETQNLSGNIKVANDELERALTTLEKLHQDTVLRDKERSATQDLALKDNQILASDVQASLENVRDVTVHALAQRLQGVEAAVVHYLNTQQQALEDQQTFQETQSRIMKNQLTIETNLASQHDLIEEQSHKIAEMTFGGLGNTIATYVGLAIFVILLSRASLILAAAAASGIGVVSMIGFAPITSLFSFLSSTHLVITPWALHLVTYATGIATAVALIYIIIISGSLLRSFMISRIGSSTMLEIEVKREPTPYADDALYGNTMRCNV</sequence>
<feature type="transmembrane region" description="Helical" evidence="2">
    <location>
        <begin position="252"/>
        <end position="274"/>
    </location>
</feature>
<feature type="transmembrane region" description="Helical" evidence="2">
    <location>
        <begin position="294"/>
        <end position="318"/>
    </location>
</feature>
<protein>
    <submittedName>
        <fullName evidence="3">Uncharacterized protein</fullName>
    </submittedName>
</protein>
<gene>
    <name evidence="3" type="ORF">SLS55_002918</name>
</gene>
<comment type="caution">
    <text evidence="3">The sequence shown here is derived from an EMBL/GenBank/DDBJ whole genome shotgun (WGS) entry which is preliminary data.</text>
</comment>
<evidence type="ECO:0000313" key="3">
    <source>
        <dbReference type="EMBL" id="KAL0261488.1"/>
    </source>
</evidence>
<keyword evidence="1" id="KW-0175">Coiled coil</keyword>
<dbReference type="EMBL" id="JAJVCZ030000003">
    <property type="protein sequence ID" value="KAL0261488.1"/>
    <property type="molecule type" value="Genomic_DNA"/>
</dbReference>
<dbReference type="RefSeq" id="XP_066634517.1">
    <property type="nucleotide sequence ID" value="XM_066774398.1"/>
</dbReference>